<protein>
    <submittedName>
        <fullName evidence="4">Extracellular membrane protein CFEM domain-containing protein</fullName>
    </submittedName>
</protein>
<evidence type="ECO:0000256" key="1">
    <source>
        <dbReference type="SAM" id="MobiDB-lite"/>
    </source>
</evidence>
<feature type="signal peptide" evidence="3">
    <location>
        <begin position="1"/>
        <end position="25"/>
    </location>
</feature>
<feature type="chain" id="PRO_5046111691" evidence="3">
    <location>
        <begin position="26"/>
        <end position="325"/>
    </location>
</feature>
<feature type="region of interest" description="Disordered" evidence="1">
    <location>
        <begin position="120"/>
        <end position="156"/>
    </location>
</feature>
<sequence length="325" mass="33381">MRTLPPPLQALLLVLLTTFPPTAYAIENDFSAYPSGSQACLTSSADSSGCTGDTGTEMNECLCKNGGNFIYNTASCVAKDSPSDLETVYATLQNNCEGTGVTISVSEAAFLAQASAATSTTTPTATNTGTTSSTGTATTTKSSTSSPTSTATSEGLSTGVKVGIGAGIAIGSIGLVLAGVFIWLYSRRRRPVPKGGYTQTGSPPGEYNSTFGQPSPHPDSAIPLSATSGWTSPATAGMFYKPQDIQQTSGAGQPLLAELGTDSAQQVAPAELYTPHPSESLTPGTQQYGHGGFHAELPADSDPARYQSPPGSHSPYSPPYERSHF</sequence>
<proteinExistence type="predicted"/>
<feature type="compositionally biased region" description="Low complexity" evidence="1">
    <location>
        <begin position="306"/>
        <end position="315"/>
    </location>
</feature>
<reference evidence="4 5" key="1">
    <citation type="journal article" date="2024" name="J. Plant Pathol.">
        <title>Sequence and assembly of the genome of Seiridium unicorne, isolate CBS 538.82, causal agent of cypress canker disease.</title>
        <authorList>
            <person name="Scali E."/>
            <person name="Rocca G.D."/>
            <person name="Danti R."/>
            <person name="Garbelotto M."/>
            <person name="Barberini S."/>
            <person name="Baroncelli R."/>
            <person name="Emiliani G."/>
        </authorList>
    </citation>
    <scope>NUCLEOTIDE SEQUENCE [LARGE SCALE GENOMIC DNA]</scope>
    <source>
        <strain evidence="4 5">BM-138-508</strain>
    </source>
</reference>
<feature type="transmembrane region" description="Helical" evidence="2">
    <location>
        <begin position="162"/>
        <end position="185"/>
    </location>
</feature>
<evidence type="ECO:0000256" key="3">
    <source>
        <dbReference type="SAM" id="SignalP"/>
    </source>
</evidence>
<feature type="region of interest" description="Disordered" evidence="1">
    <location>
        <begin position="192"/>
        <end position="228"/>
    </location>
</feature>
<evidence type="ECO:0000313" key="4">
    <source>
        <dbReference type="EMBL" id="KAK9422111.1"/>
    </source>
</evidence>
<keyword evidence="3" id="KW-0732">Signal</keyword>
<evidence type="ECO:0000256" key="2">
    <source>
        <dbReference type="SAM" id="Phobius"/>
    </source>
</evidence>
<organism evidence="4 5">
    <name type="scientific">Seiridium unicorne</name>
    <dbReference type="NCBI Taxonomy" id="138068"/>
    <lineage>
        <taxon>Eukaryota</taxon>
        <taxon>Fungi</taxon>
        <taxon>Dikarya</taxon>
        <taxon>Ascomycota</taxon>
        <taxon>Pezizomycotina</taxon>
        <taxon>Sordariomycetes</taxon>
        <taxon>Xylariomycetidae</taxon>
        <taxon>Amphisphaeriales</taxon>
        <taxon>Sporocadaceae</taxon>
        <taxon>Seiridium</taxon>
    </lineage>
</organism>
<dbReference type="EMBL" id="JARVKF010000135">
    <property type="protein sequence ID" value="KAK9422111.1"/>
    <property type="molecule type" value="Genomic_DNA"/>
</dbReference>
<gene>
    <name evidence="4" type="ORF">SUNI508_05119</name>
</gene>
<feature type="compositionally biased region" description="Polar residues" evidence="1">
    <location>
        <begin position="197"/>
        <end position="213"/>
    </location>
</feature>
<comment type="caution">
    <text evidence="4">The sequence shown here is derived from an EMBL/GenBank/DDBJ whole genome shotgun (WGS) entry which is preliminary data.</text>
</comment>
<keyword evidence="2" id="KW-1133">Transmembrane helix</keyword>
<accession>A0ABR2V6E5</accession>
<feature type="compositionally biased region" description="Polar residues" evidence="1">
    <location>
        <begin position="277"/>
        <end position="288"/>
    </location>
</feature>
<name>A0ABR2V6E5_9PEZI</name>
<feature type="region of interest" description="Disordered" evidence="1">
    <location>
        <begin position="273"/>
        <end position="325"/>
    </location>
</feature>
<keyword evidence="5" id="KW-1185">Reference proteome</keyword>
<keyword evidence="2" id="KW-0472">Membrane</keyword>
<dbReference type="Proteomes" id="UP001408356">
    <property type="component" value="Unassembled WGS sequence"/>
</dbReference>
<keyword evidence="2" id="KW-0812">Transmembrane</keyword>
<evidence type="ECO:0000313" key="5">
    <source>
        <dbReference type="Proteomes" id="UP001408356"/>
    </source>
</evidence>